<accession>F4KZK3</accession>
<evidence type="ECO:0000313" key="3">
    <source>
        <dbReference type="Proteomes" id="UP000008461"/>
    </source>
</evidence>
<evidence type="ECO:0000256" key="1">
    <source>
        <dbReference type="SAM" id="Phobius"/>
    </source>
</evidence>
<feature type="transmembrane region" description="Helical" evidence="1">
    <location>
        <begin position="21"/>
        <end position="41"/>
    </location>
</feature>
<dbReference type="HOGENOM" id="CLU_1494240_0_0_10"/>
<organism evidence="2 3">
    <name type="scientific">Haliscomenobacter hydrossis (strain ATCC 27775 / DSM 1100 / LMG 10767 / O)</name>
    <dbReference type="NCBI Taxonomy" id="760192"/>
    <lineage>
        <taxon>Bacteria</taxon>
        <taxon>Pseudomonadati</taxon>
        <taxon>Bacteroidota</taxon>
        <taxon>Saprospiria</taxon>
        <taxon>Saprospirales</taxon>
        <taxon>Haliscomenobacteraceae</taxon>
        <taxon>Haliscomenobacter</taxon>
    </lineage>
</organism>
<dbReference type="OrthoDB" id="9182053at2"/>
<keyword evidence="3" id="KW-1185">Reference proteome</keyword>
<name>F4KZK3_HALH1</name>
<dbReference type="KEGG" id="hhy:Halhy_1582"/>
<proteinExistence type="predicted"/>
<keyword evidence="1" id="KW-1133">Transmembrane helix</keyword>
<keyword evidence="1" id="KW-0472">Membrane</keyword>
<dbReference type="Proteomes" id="UP000008461">
    <property type="component" value="Chromosome"/>
</dbReference>
<reference evidence="2 3" key="1">
    <citation type="journal article" date="2011" name="Stand. Genomic Sci.">
        <title>Complete genome sequence of Haliscomenobacter hydrossis type strain (O).</title>
        <authorList>
            <consortium name="US DOE Joint Genome Institute (JGI-PGF)"/>
            <person name="Daligault H."/>
            <person name="Lapidus A."/>
            <person name="Zeytun A."/>
            <person name="Nolan M."/>
            <person name="Lucas S."/>
            <person name="Del Rio T.G."/>
            <person name="Tice H."/>
            <person name="Cheng J.F."/>
            <person name="Tapia R."/>
            <person name="Han C."/>
            <person name="Goodwin L."/>
            <person name="Pitluck S."/>
            <person name="Liolios K."/>
            <person name="Pagani I."/>
            <person name="Ivanova N."/>
            <person name="Huntemann M."/>
            <person name="Mavromatis K."/>
            <person name="Mikhailova N."/>
            <person name="Pati A."/>
            <person name="Chen A."/>
            <person name="Palaniappan K."/>
            <person name="Land M."/>
            <person name="Hauser L."/>
            <person name="Brambilla E.M."/>
            <person name="Rohde M."/>
            <person name="Verbarg S."/>
            <person name="Goker M."/>
            <person name="Bristow J."/>
            <person name="Eisen J.A."/>
            <person name="Markowitz V."/>
            <person name="Hugenholtz P."/>
            <person name="Kyrpides N.C."/>
            <person name="Klenk H.P."/>
            <person name="Woyke T."/>
        </authorList>
    </citation>
    <scope>NUCLEOTIDE SEQUENCE [LARGE SCALE GENOMIC DNA]</scope>
    <source>
        <strain evidence="3">ATCC 27775 / DSM 1100 / LMG 10767 / O</strain>
    </source>
</reference>
<dbReference type="STRING" id="760192.Halhy_1582"/>
<sequence>MNTVSKKHQFKLEPKQPWQPPYKSVLLFIALCCILGLVAYWKGVDFLEMDDSGQPKLATSREKQMEQRLKRLQQCEQYVIRAKVSGYYPCYNCGKDTTIFLLAGEVWKYGVTIQGENKRYRKWLEKMNLRYRVQYRGTIQECLRQETLKIYKYPLLPENLKRKLPLIRPPGNKNDL</sequence>
<gene>
    <name evidence="2" type="ordered locus">Halhy_1582</name>
</gene>
<dbReference type="EMBL" id="CP002691">
    <property type="protein sequence ID" value="AEE49473.1"/>
    <property type="molecule type" value="Genomic_DNA"/>
</dbReference>
<keyword evidence="1" id="KW-0812">Transmembrane</keyword>
<evidence type="ECO:0000313" key="2">
    <source>
        <dbReference type="EMBL" id="AEE49473.1"/>
    </source>
</evidence>
<dbReference type="RefSeq" id="WP_013764027.1">
    <property type="nucleotide sequence ID" value="NC_015510.1"/>
</dbReference>
<protein>
    <submittedName>
        <fullName evidence="2">Uncharacterized protein</fullName>
    </submittedName>
</protein>
<dbReference type="AlphaFoldDB" id="F4KZK3"/>
<reference key="2">
    <citation type="submission" date="2011-04" db="EMBL/GenBank/DDBJ databases">
        <title>Complete sequence of chromosome of Haliscomenobacter hydrossis DSM 1100.</title>
        <authorList>
            <consortium name="US DOE Joint Genome Institute (JGI-PGF)"/>
            <person name="Lucas S."/>
            <person name="Han J."/>
            <person name="Lapidus A."/>
            <person name="Bruce D."/>
            <person name="Goodwin L."/>
            <person name="Pitluck S."/>
            <person name="Peters L."/>
            <person name="Kyrpides N."/>
            <person name="Mavromatis K."/>
            <person name="Ivanova N."/>
            <person name="Ovchinnikova G."/>
            <person name="Pagani I."/>
            <person name="Daligault H."/>
            <person name="Detter J.C."/>
            <person name="Han C."/>
            <person name="Land M."/>
            <person name="Hauser L."/>
            <person name="Markowitz V."/>
            <person name="Cheng J.-F."/>
            <person name="Hugenholtz P."/>
            <person name="Woyke T."/>
            <person name="Wu D."/>
            <person name="Verbarg S."/>
            <person name="Frueling A."/>
            <person name="Brambilla E."/>
            <person name="Klenk H.-P."/>
            <person name="Eisen J.A."/>
        </authorList>
    </citation>
    <scope>NUCLEOTIDE SEQUENCE</scope>
    <source>
        <strain>DSM 1100</strain>
    </source>
</reference>